<name>A0A9D1K9N0_9FIRM</name>
<protein>
    <recommendedName>
        <fullName evidence="2">Segregation and condensation protein A</fullName>
    </recommendedName>
</protein>
<evidence type="ECO:0000256" key="3">
    <source>
        <dbReference type="SAM" id="Coils"/>
    </source>
</evidence>
<dbReference type="Gene3D" id="6.10.250.2410">
    <property type="match status" value="1"/>
</dbReference>
<evidence type="ECO:0000313" key="5">
    <source>
        <dbReference type="Proteomes" id="UP000886876"/>
    </source>
</evidence>
<dbReference type="PANTHER" id="PTHR33969">
    <property type="entry name" value="SEGREGATION AND CONDENSATION PROTEIN A"/>
    <property type="match status" value="1"/>
</dbReference>
<dbReference type="PANTHER" id="PTHR33969:SF2">
    <property type="entry name" value="SEGREGATION AND CONDENSATION PROTEIN A"/>
    <property type="match status" value="1"/>
</dbReference>
<sequence>MENPTFHLEGVVKSRDEVQDFEGPLSLILMLLQKNKIEIRDISISEILDQYLAYLEEMERMDLEIASEFVQMAAYLLYIKTRTLLAVEEEVTELEQLMSSLEKLRAKDMREAIKQVLPELSAQSERGMLLWTRPQEPVSPAAKVYDYRHEGADLLRALYAVFSRSEAKLPGPPELNALAPKRIVYGVRDKSREILRILGRAPTSLRALYDMGRSRSEVVATFLSVLELCSMGSVLITEQEGELMLSFTGGDTESIIEAIEE</sequence>
<evidence type="ECO:0000256" key="1">
    <source>
        <dbReference type="ARBA" id="ARBA00022829"/>
    </source>
</evidence>
<organism evidence="4 5">
    <name type="scientific">Candidatus Scatomorpha pullistercoris</name>
    <dbReference type="NCBI Taxonomy" id="2840929"/>
    <lineage>
        <taxon>Bacteria</taxon>
        <taxon>Bacillati</taxon>
        <taxon>Bacillota</taxon>
        <taxon>Clostridia</taxon>
        <taxon>Eubacteriales</taxon>
        <taxon>Candidatus Scatomorpha</taxon>
    </lineage>
</organism>
<dbReference type="AlphaFoldDB" id="A0A9D1K9N0"/>
<evidence type="ECO:0000256" key="2">
    <source>
        <dbReference type="ARBA" id="ARBA00044777"/>
    </source>
</evidence>
<reference evidence="4" key="2">
    <citation type="journal article" date="2021" name="PeerJ">
        <title>Extensive microbial diversity within the chicken gut microbiome revealed by metagenomics and culture.</title>
        <authorList>
            <person name="Gilroy R."/>
            <person name="Ravi A."/>
            <person name="Getino M."/>
            <person name="Pursley I."/>
            <person name="Horton D.L."/>
            <person name="Alikhan N.F."/>
            <person name="Baker D."/>
            <person name="Gharbi K."/>
            <person name="Hall N."/>
            <person name="Watson M."/>
            <person name="Adriaenssens E.M."/>
            <person name="Foster-Nyarko E."/>
            <person name="Jarju S."/>
            <person name="Secka A."/>
            <person name="Antonio M."/>
            <person name="Oren A."/>
            <person name="Chaudhuri R.R."/>
            <person name="La Ragione R."/>
            <person name="Hildebrand F."/>
            <person name="Pallen M.J."/>
        </authorList>
    </citation>
    <scope>NUCLEOTIDE SEQUENCE</scope>
    <source>
        <strain evidence="4">ChiHecec3B27-6122</strain>
    </source>
</reference>
<dbReference type="Pfam" id="PF02616">
    <property type="entry name" value="SMC_ScpA"/>
    <property type="match status" value="1"/>
</dbReference>
<reference evidence="4" key="1">
    <citation type="submission" date="2020-10" db="EMBL/GenBank/DDBJ databases">
        <authorList>
            <person name="Gilroy R."/>
        </authorList>
    </citation>
    <scope>NUCLEOTIDE SEQUENCE</scope>
    <source>
        <strain evidence="4">ChiHecec3B27-6122</strain>
    </source>
</reference>
<dbReference type="EMBL" id="DVJS01000135">
    <property type="protein sequence ID" value="HIS97392.1"/>
    <property type="molecule type" value="Genomic_DNA"/>
</dbReference>
<dbReference type="Proteomes" id="UP000886876">
    <property type="component" value="Unassembled WGS sequence"/>
</dbReference>
<accession>A0A9D1K9N0</accession>
<keyword evidence="3" id="KW-0175">Coiled coil</keyword>
<keyword evidence="1" id="KW-0159">Chromosome partition</keyword>
<dbReference type="GO" id="GO:0007059">
    <property type="term" value="P:chromosome segregation"/>
    <property type="evidence" value="ECO:0007669"/>
    <property type="project" value="UniProtKB-KW"/>
</dbReference>
<gene>
    <name evidence="4" type="ORF">IAD42_05400</name>
</gene>
<evidence type="ECO:0000313" key="4">
    <source>
        <dbReference type="EMBL" id="HIS97392.1"/>
    </source>
</evidence>
<proteinExistence type="predicted"/>
<comment type="caution">
    <text evidence="4">The sequence shown here is derived from an EMBL/GenBank/DDBJ whole genome shotgun (WGS) entry which is preliminary data.</text>
</comment>
<dbReference type="InterPro" id="IPR003768">
    <property type="entry name" value="ScpA"/>
</dbReference>
<feature type="coiled-coil region" evidence="3">
    <location>
        <begin position="84"/>
        <end position="111"/>
    </location>
</feature>